<dbReference type="Gene3D" id="3.40.50.880">
    <property type="match status" value="1"/>
</dbReference>
<accession>A0ABV5J9V0</accession>
<comment type="caution">
    <text evidence="1">The sequence shown here is derived from an EMBL/GenBank/DDBJ whole genome shotgun (WGS) entry which is preliminary data.</text>
</comment>
<dbReference type="GO" id="GO:0016787">
    <property type="term" value="F:hydrolase activity"/>
    <property type="evidence" value="ECO:0007669"/>
    <property type="project" value="UniProtKB-KW"/>
</dbReference>
<dbReference type="Proteomes" id="UP001589654">
    <property type="component" value="Unassembled WGS sequence"/>
</dbReference>
<keyword evidence="1" id="KW-0378">Hydrolase</keyword>
<dbReference type="SUPFAM" id="SSF51445">
    <property type="entry name" value="(Trans)glycosidases"/>
    <property type="match status" value="1"/>
</dbReference>
<dbReference type="EMBL" id="JBHMEW010000066">
    <property type="protein sequence ID" value="MFB9213063.1"/>
    <property type="molecule type" value="Genomic_DNA"/>
</dbReference>
<evidence type="ECO:0000313" key="1">
    <source>
        <dbReference type="EMBL" id="MFB9213063.1"/>
    </source>
</evidence>
<gene>
    <name evidence="1" type="ORF">ACFFUR_14700</name>
</gene>
<organism evidence="1 2">
    <name type="scientific">Echinicola jeungdonensis</name>
    <dbReference type="NCBI Taxonomy" id="709343"/>
    <lineage>
        <taxon>Bacteria</taxon>
        <taxon>Pseudomonadati</taxon>
        <taxon>Bacteroidota</taxon>
        <taxon>Cytophagia</taxon>
        <taxon>Cytophagales</taxon>
        <taxon>Cyclobacteriaceae</taxon>
        <taxon>Echinicola</taxon>
    </lineage>
</organism>
<name>A0ABV5J9V0_9BACT</name>
<dbReference type="InterPro" id="IPR029062">
    <property type="entry name" value="Class_I_gatase-like"/>
</dbReference>
<dbReference type="InterPro" id="IPR053161">
    <property type="entry name" value="Ulvan_degrading_GH"/>
</dbReference>
<dbReference type="PANTHER" id="PTHR36848:SF2">
    <property type="entry name" value="SECRETED PROTEIN"/>
    <property type="match status" value="1"/>
</dbReference>
<evidence type="ECO:0000313" key="2">
    <source>
        <dbReference type="Proteomes" id="UP001589654"/>
    </source>
</evidence>
<dbReference type="RefSeq" id="WP_290247920.1">
    <property type="nucleotide sequence ID" value="NZ_JAUFQT010000001.1"/>
</dbReference>
<keyword evidence="2" id="KW-1185">Reference proteome</keyword>
<reference evidence="1 2" key="1">
    <citation type="submission" date="2024-09" db="EMBL/GenBank/DDBJ databases">
        <authorList>
            <person name="Sun Q."/>
            <person name="Mori K."/>
        </authorList>
    </citation>
    <scope>NUCLEOTIDE SEQUENCE [LARGE SCALE GENOMIC DNA]</scope>
    <source>
        <strain evidence="1 2">CECT 7682</strain>
    </source>
</reference>
<dbReference type="InterPro" id="IPR017853">
    <property type="entry name" value="GH"/>
</dbReference>
<proteinExistence type="predicted"/>
<dbReference type="PANTHER" id="PTHR36848">
    <property type="entry name" value="DNA-BINDING PROTEIN (PUTATIVE SECRETED PROTEIN)-RELATED"/>
    <property type="match status" value="1"/>
</dbReference>
<sequence length="745" mass="84189">MNHKILCKKYFFRKEREKGEICSAQNNLKAIPKNLCSRLLFTLLIMLSFSSCNSNSGEPISRISYPSADEVAKRFNNPPPEYSISFYWGWNGDVTEEVIKRDLDNFKSSNVQVVTLEPGYHMPNAYLSEGWFEDVKTAVQLAKERDMKVYLVDEGKYPSGFAGGKIVEEAPELCMKILTVDTTFALGGGEKVSLPLTDNIVSAAAFNQTNGKTQIVELNGHELNWSAPDGDWQLFLVKHIMRSSPTRSVNNPSGGKDRRHALIDYMDPRATGKFMEVTHEKYRYHMGEEFGETILGFRGDEPDYSISGVPYTPGIFGEFKKHKGYDVKPYIATLFSPNPTEEQKRVKADYWEVWSSLFANNFFKIQADWCESHDLDYLVHLNHEENMTGLIRSEGDYFKNMRTVQMPGIDAIWHQIWPGDANPVFPKYASSSAHMNGKLRSFTESFAAYDPRPGFDEAKWILNQQLVRGINMVEVMFVPASSKGESGMRGWLAREDFPAVAKYIQRCCYLLSHGVPAAQLAVLFPTTSIWLGDNETDKIAVEMMQGLLKTQNDFDVIDEYSLDSLLEIQNGSFINKSGQEYAAIIIPPIRAMSAKALSRLKEFEKAGGIVISIGNESVLSIGKTFLDAPEVDISFEVNEPSNRLTNRVIAALPKSDFILEKPCEYIKYTHRKWKGADLYFIFNEGEDSQDLNVTLSGKGKVQVWDAMSGKIKEIPYKEVDGKSVMVNLKIDAWQTAFIVVDKLKK</sequence>
<dbReference type="Pfam" id="PF17132">
    <property type="entry name" value="Glyco_hydro_106"/>
    <property type="match status" value="1"/>
</dbReference>
<protein>
    <submittedName>
        <fullName evidence="1">Glycosyl hydrolase</fullName>
    </submittedName>
</protein>